<sequence>MEMNINITETKNESLAYRLIRRKAKNMLEPCTDQELGQYVRGIVDMQSEIYGEGISQQSMK</sequence>
<evidence type="ECO:0000313" key="1">
    <source>
        <dbReference type="EMBL" id="DAD94353.1"/>
    </source>
</evidence>
<proteinExistence type="predicted"/>
<organism evidence="1">
    <name type="scientific">Siphoviridae sp. cttFh17</name>
    <dbReference type="NCBI Taxonomy" id="2826491"/>
    <lineage>
        <taxon>Viruses</taxon>
        <taxon>Duplodnaviria</taxon>
        <taxon>Heunggongvirae</taxon>
        <taxon>Uroviricota</taxon>
        <taxon>Caudoviricetes</taxon>
    </lineage>
</organism>
<dbReference type="EMBL" id="BK015176">
    <property type="protein sequence ID" value="DAD94353.1"/>
    <property type="molecule type" value="Genomic_DNA"/>
</dbReference>
<reference evidence="1" key="1">
    <citation type="journal article" date="2021" name="Proc. Natl. Acad. Sci. U.S.A.">
        <title>A Catalog of Tens of Thousands of Viruses from Human Metagenomes Reveals Hidden Associations with Chronic Diseases.</title>
        <authorList>
            <person name="Tisza M.J."/>
            <person name="Buck C.B."/>
        </authorList>
    </citation>
    <scope>NUCLEOTIDE SEQUENCE</scope>
    <source>
        <strain evidence="1">CttFh17</strain>
    </source>
</reference>
<accession>A0A8S5NI51</accession>
<name>A0A8S5NI51_9CAUD</name>
<protein>
    <submittedName>
        <fullName evidence="1">Uncharacterized protein</fullName>
    </submittedName>
</protein>